<dbReference type="InterPro" id="IPR023603">
    <property type="entry name" value="Low_specificity_L-TA-like"/>
</dbReference>
<name>A0A1E4RN36_9ASCO</name>
<evidence type="ECO:0000256" key="3">
    <source>
        <dbReference type="ARBA" id="ARBA00022898"/>
    </source>
</evidence>
<dbReference type="FunFam" id="3.40.640.10:FF:000030">
    <property type="entry name" value="Low-specificity L-threonine aldolase"/>
    <property type="match status" value="1"/>
</dbReference>
<dbReference type="GO" id="GO:0005829">
    <property type="term" value="C:cytosol"/>
    <property type="evidence" value="ECO:0007669"/>
    <property type="project" value="TreeGrafter"/>
</dbReference>
<dbReference type="Proteomes" id="UP000095085">
    <property type="component" value="Unassembled WGS sequence"/>
</dbReference>
<evidence type="ECO:0000256" key="9">
    <source>
        <dbReference type="PIRSR" id="PIRSR017617-1"/>
    </source>
</evidence>
<dbReference type="InterPro" id="IPR001597">
    <property type="entry name" value="ArAA_b-elim_lyase/Thr_aldolase"/>
</dbReference>
<keyword evidence="4" id="KW-0456">Lyase</keyword>
<evidence type="ECO:0000256" key="5">
    <source>
        <dbReference type="ARBA" id="ARBA00050410"/>
    </source>
</evidence>
<dbReference type="Gene3D" id="3.90.1150.10">
    <property type="entry name" value="Aspartate Aminotransferase, domain 1"/>
    <property type="match status" value="1"/>
</dbReference>
<dbReference type="GeneID" id="30994104"/>
<evidence type="ECO:0000256" key="1">
    <source>
        <dbReference type="ARBA" id="ARBA00001933"/>
    </source>
</evidence>
<dbReference type="AlphaFoldDB" id="A0A1E4RN36"/>
<dbReference type="Pfam" id="PF01212">
    <property type="entry name" value="Beta_elim_lyase"/>
    <property type="match status" value="1"/>
</dbReference>
<dbReference type="STRING" id="984485.A0A1E4RN36"/>
<dbReference type="InterPro" id="IPR015424">
    <property type="entry name" value="PyrdxlP-dep_Trfase"/>
</dbReference>
<dbReference type="EC" id="4.1.2.48" evidence="8"/>
<dbReference type="PANTHER" id="PTHR48097">
    <property type="entry name" value="L-THREONINE ALDOLASE-RELATED"/>
    <property type="match status" value="1"/>
</dbReference>
<comment type="cofactor">
    <cofactor evidence="1">
        <name>pyridoxal 5'-phosphate</name>
        <dbReference type="ChEBI" id="CHEBI:597326"/>
    </cofactor>
</comment>
<evidence type="ECO:0000256" key="8">
    <source>
        <dbReference type="ARBA" id="ARBA00066573"/>
    </source>
</evidence>
<evidence type="ECO:0000256" key="6">
    <source>
        <dbReference type="ARBA" id="ARBA00050939"/>
    </source>
</evidence>
<dbReference type="PANTHER" id="PTHR48097:SF9">
    <property type="entry name" value="L-THREONINE ALDOLASE"/>
    <property type="match status" value="1"/>
</dbReference>
<evidence type="ECO:0000256" key="4">
    <source>
        <dbReference type="ARBA" id="ARBA00023239"/>
    </source>
</evidence>
<keyword evidence="12" id="KW-1185">Reference proteome</keyword>
<evidence type="ECO:0000313" key="12">
    <source>
        <dbReference type="Proteomes" id="UP000095085"/>
    </source>
</evidence>
<gene>
    <name evidence="11" type="ORF">HYPBUDRAFT_134934</name>
</gene>
<keyword evidence="3" id="KW-0663">Pyridoxal phosphate</keyword>
<dbReference type="InterPro" id="IPR015421">
    <property type="entry name" value="PyrdxlP-dep_Trfase_major"/>
</dbReference>
<dbReference type="EMBL" id="KV454539">
    <property type="protein sequence ID" value="ODV68601.1"/>
    <property type="molecule type" value="Genomic_DNA"/>
</dbReference>
<feature type="domain" description="Aromatic amino acid beta-eliminating lyase/threonine aldolase" evidence="10">
    <location>
        <begin position="15"/>
        <end position="305"/>
    </location>
</feature>
<feature type="modified residue" description="N6-(pyridoxal phosphate)lysine" evidence="9">
    <location>
        <position position="218"/>
    </location>
</feature>
<protein>
    <recommendedName>
        <fullName evidence="8">low-specificity L-threonine aldolase</fullName>
        <ecNumber evidence="8">4.1.2.48</ecNumber>
    </recommendedName>
</protein>
<organism evidence="11 12">
    <name type="scientific">Hyphopichia burtonii NRRL Y-1933</name>
    <dbReference type="NCBI Taxonomy" id="984485"/>
    <lineage>
        <taxon>Eukaryota</taxon>
        <taxon>Fungi</taxon>
        <taxon>Dikarya</taxon>
        <taxon>Ascomycota</taxon>
        <taxon>Saccharomycotina</taxon>
        <taxon>Pichiomycetes</taxon>
        <taxon>Debaryomycetaceae</taxon>
        <taxon>Hyphopichia</taxon>
    </lineage>
</organism>
<proteinExistence type="inferred from homology"/>
<dbReference type="InterPro" id="IPR015422">
    <property type="entry name" value="PyrdxlP-dep_Trfase_small"/>
</dbReference>
<dbReference type="GO" id="GO:0006567">
    <property type="term" value="P:L-threonine catabolic process"/>
    <property type="evidence" value="ECO:0007669"/>
    <property type="project" value="TreeGrafter"/>
</dbReference>
<evidence type="ECO:0000256" key="7">
    <source>
        <dbReference type="ARBA" id="ARBA00060555"/>
    </source>
</evidence>
<evidence type="ECO:0000259" key="10">
    <source>
        <dbReference type="Pfam" id="PF01212"/>
    </source>
</evidence>
<dbReference type="GO" id="GO:0006545">
    <property type="term" value="P:glycine biosynthetic process"/>
    <property type="evidence" value="ECO:0007669"/>
    <property type="project" value="TreeGrafter"/>
</dbReference>
<dbReference type="GO" id="GO:0008732">
    <property type="term" value="F:L-allo-threonine aldolase activity"/>
    <property type="evidence" value="ECO:0007669"/>
    <property type="project" value="TreeGrafter"/>
</dbReference>
<dbReference type="PIRSF" id="PIRSF017617">
    <property type="entry name" value="Thr_aldolase"/>
    <property type="match status" value="1"/>
</dbReference>
<dbReference type="SUPFAM" id="SSF53383">
    <property type="entry name" value="PLP-dependent transferases"/>
    <property type="match status" value="1"/>
</dbReference>
<sequence length="382" mass="43100">MTVISEEEFPTTHNDFRSDTFTVPTKSMIEQITHQLSSGEMVLGDAVYQEDRATYELEEFMTELTGKQLALFCSSGTMSNQIGIRSNLYQPPYSIMCDHRSHVFLHEAGGLASLSQAMVHPIKPLNGDYLTFEDILENFTEDEGDIHAAPTKVISLENTLHGIIIPLEEIKKISYFCNKNNVKLHLDGARIWNAHIETGISIKEYCSYFDSISLCLSKSLGAPMGSILVGTSQFIEKANHFKKQCGGGIRQGGIMCKMAEIAIKENISKLKKSHDYAKQIGKFCLDHDIKLESPVDTSFVFIDLKKNKMDPSLLVEIGSKYNVKLMGGRVACHFQISQESVDNLKSAILECYKESLIHPYEKNYGIKLYNFDTIKIRQKQHY</sequence>
<dbReference type="Gene3D" id="3.40.640.10">
    <property type="entry name" value="Type I PLP-dependent aspartate aminotransferase-like (Major domain)"/>
    <property type="match status" value="1"/>
</dbReference>
<evidence type="ECO:0000313" key="11">
    <source>
        <dbReference type="EMBL" id="ODV68601.1"/>
    </source>
</evidence>
<dbReference type="NCBIfam" id="NF041359">
    <property type="entry name" value="GntG_guanitoxin"/>
    <property type="match status" value="1"/>
</dbReference>
<comment type="pathway">
    <text evidence="7">Amino-acid degradation; L-threonine degradation via aldolase pathway; acetaldehyde and glycine from L-threonine: step 1/1.</text>
</comment>
<dbReference type="OrthoDB" id="10261951at2759"/>
<reference evidence="12" key="1">
    <citation type="submission" date="2016-05" db="EMBL/GenBank/DDBJ databases">
        <title>Comparative genomics of biotechnologically important yeasts.</title>
        <authorList>
            <consortium name="DOE Joint Genome Institute"/>
            <person name="Riley R."/>
            <person name="Haridas S."/>
            <person name="Wolfe K.H."/>
            <person name="Lopes M.R."/>
            <person name="Hittinger C.T."/>
            <person name="Goker M."/>
            <person name="Salamov A."/>
            <person name="Wisecaver J."/>
            <person name="Long T.M."/>
            <person name="Aerts A.L."/>
            <person name="Barry K."/>
            <person name="Choi C."/>
            <person name="Clum A."/>
            <person name="Coughlan A.Y."/>
            <person name="Deshpande S."/>
            <person name="Douglass A.P."/>
            <person name="Hanson S.J."/>
            <person name="Klenk H.-P."/>
            <person name="Labutti K."/>
            <person name="Lapidus A."/>
            <person name="Lindquist E."/>
            <person name="Lipzen A."/>
            <person name="Meier-Kolthoff J.P."/>
            <person name="Ohm R.A."/>
            <person name="Otillar R.P."/>
            <person name="Pangilinan J."/>
            <person name="Peng Y."/>
            <person name="Rokas A."/>
            <person name="Rosa C.A."/>
            <person name="Scheuner C."/>
            <person name="Sibirny A.A."/>
            <person name="Slot J.C."/>
            <person name="Stielow J.B."/>
            <person name="Sun H."/>
            <person name="Kurtzman C.P."/>
            <person name="Blackwell M."/>
            <person name="Grigoriev I.V."/>
            <person name="Jeffries T.W."/>
        </authorList>
    </citation>
    <scope>NUCLEOTIDE SEQUENCE [LARGE SCALE GENOMIC DNA]</scope>
    <source>
        <strain evidence="12">NRRL Y-1933</strain>
    </source>
</reference>
<evidence type="ECO:0000256" key="2">
    <source>
        <dbReference type="ARBA" id="ARBA00006966"/>
    </source>
</evidence>
<comment type="similarity">
    <text evidence="2">Belongs to the threonine aldolase family.</text>
</comment>
<dbReference type="RefSeq" id="XP_020077668.1">
    <property type="nucleotide sequence ID" value="XM_020219554.1"/>
</dbReference>
<comment type="catalytic activity">
    <reaction evidence="5">
        <text>L-threonine = acetaldehyde + glycine</text>
        <dbReference type="Rhea" id="RHEA:19625"/>
        <dbReference type="ChEBI" id="CHEBI:15343"/>
        <dbReference type="ChEBI" id="CHEBI:57305"/>
        <dbReference type="ChEBI" id="CHEBI:57926"/>
        <dbReference type="EC" id="4.1.2.48"/>
    </reaction>
</comment>
<accession>A0A1E4RN36</accession>
<comment type="catalytic activity">
    <reaction evidence="6">
        <text>L-allo-threonine = acetaldehyde + glycine</text>
        <dbReference type="Rhea" id="RHEA:26209"/>
        <dbReference type="ChEBI" id="CHEBI:15343"/>
        <dbReference type="ChEBI" id="CHEBI:57305"/>
        <dbReference type="ChEBI" id="CHEBI:58585"/>
        <dbReference type="EC" id="4.1.2.48"/>
    </reaction>
</comment>